<feature type="domain" description="Laminin G" evidence="4">
    <location>
        <begin position="430"/>
        <end position="609"/>
    </location>
</feature>
<dbReference type="EMBL" id="JAIWYP010000016">
    <property type="protein sequence ID" value="KAH3696364.1"/>
    <property type="molecule type" value="Genomic_DNA"/>
</dbReference>
<feature type="domain" description="Laminin G" evidence="4">
    <location>
        <begin position="208"/>
        <end position="387"/>
    </location>
</feature>
<dbReference type="Gene3D" id="2.60.120.200">
    <property type="match status" value="3"/>
</dbReference>
<dbReference type="InterPro" id="IPR000742">
    <property type="entry name" value="EGF"/>
</dbReference>
<evidence type="ECO:0000259" key="4">
    <source>
        <dbReference type="PROSITE" id="PS50025"/>
    </source>
</evidence>
<dbReference type="SMART" id="SM00181">
    <property type="entry name" value="EGF"/>
    <property type="match status" value="3"/>
</dbReference>
<feature type="domain" description="Laminin G" evidence="4">
    <location>
        <begin position="648"/>
        <end position="828"/>
    </location>
</feature>
<feature type="domain" description="EGF-like" evidence="5">
    <location>
        <begin position="388"/>
        <end position="425"/>
    </location>
</feature>
<evidence type="ECO:0000313" key="6">
    <source>
        <dbReference type="EMBL" id="KAH3696364.1"/>
    </source>
</evidence>
<keyword evidence="7" id="KW-1185">Reference proteome</keyword>
<feature type="domain" description="EGF-like" evidence="5">
    <location>
        <begin position="605"/>
        <end position="641"/>
    </location>
</feature>
<gene>
    <name evidence="6" type="ORF">DPMN_083828</name>
</gene>
<sequence length="829" mass="92864">VEDSRNVVIGEDEVRIVAVKENNIGAREELKPDHKYIIANNEKDSDRSHLTVHHEHIPYRNGDNYIVKGKGDLNNYQIESSKENQYSQLNTVGNKSQNVVIGERSEPLTSDTIKIISYDEKQDAPSLEREDLVSSETRQRNDLQSLVPHLLPKNFVRPRQNSVEEKCDQFSCLNNGKCVDDGTVYRRKMRCDCPLGYMGPRCDTVVNARYPKFAGNSYLALPVLANSFREIDLAFEFKPEKDNGLLFFSGEFEDAHTDFLSVSLIDGFVELRYDCGTGMGTVRSSAPVAMDKWNTLRINRTENHASLWLNQQQPVYGESQGSYTRLTLRLNLYIGGYDSFEWIKNRVGMVTGLTGCMEKVIINGYMYDLRKADLVGDAQFGVNVGDCSEGLCTRVACEHGGTCMVTSPYSHVCLCPLRTGGDNCQHVLDVHIPEFQGHSYLELKGLGRTALLFLDIEIVFKAESPNGLIVYNGYTLDRVGDFISLALDGGFIEYRFDLGTGPAIIRSRQPIKLNHWHTVKISRTGMEGVMEVDDDERVIGLSQGAFTQLTVTQNMFIGGHRNFDETSKQANVTKSFVGCIQKLIINKKHIHLLKDAISGVNVENYGHPCVGDPCLHGGLCTPHGDVFTCHCSLGYMGNTCNKKLNLEDAIPKFSSDSFLKYTHDDIIKRIVGNRLDVHISIKTTSYNGLFLWSGPDQMENNSDYFALGFIDGALHFRYNLGSGEAILTYNNSKLFDGNWHYIYVQRTSQNAKLSINGKDIVQGSSKGSYTMLNTNNILYIGGLQDVEQRTLGRFKSGFSGCLRDLVLDEKYTLDMLTIADSGRNIKPCL</sequence>
<feature type="non-terminal residue" evidence="6">
    <location>
        <position position="1"/>
    </location>
</feature>
<dbReference type="InterPro" id="IPR001791">
    <property type="entry name" value="Laminin_G"/>
</dbReference>
<proteinExistence type="predicted"/>
<dbReference type="CDD" id="cd00054">
    <property type="entry name" value="EGF_CA"/>
    <property type="match status" value="2"/>
</dbReference>
<accession>A0A9D3YDP9</accession>
<reference evidence="6" key="2">
    <citation type="submission" date="2020-11" db="EMBL/GenBank/DDBJ databases">
        <authorList>
            <person name="McCartney M.A."/>
            <person name="Auch B."/>
            <person name="Kono T."/>
            <person name="Mallez S."/>
            <person name="Becker A."/>
            <person name="Gohl D.M."/>
            <person name="Silverstein K.A.T."/>
            <person name="Koren S."/>
            <person name="Bechman K.B."/>
            <person name="Herman A."/>
            <person name="Abrahante J.E."/>
            <person name="Garbe J."/>
        </authorList>
    </citation>
    <scope>NUCLEOTIDE SEQUENCE</scope>
    <source>
        <strain evidence="6">Duluth1</strain>
        <tissue evidence="6">Whole animal</tissue>
    </source>
</reference>
<evidence type="ECO:0000313" key="7">
    <source>
        <dbReference type="Proteomes" id="UP000828390"/>
    </source>
</evidence>
<dbReference type="AlphaFoldDB" id="A0A9D3YDP9"/>
<dbReference type="PANTHER" id="PTHR15036">
    <property type="entry name" value="PIKACHURIN-LIKE PROTEIN"/>
    <property type="match status" value="1"/>
</dbReference>
<dbReference type="Pfam" id="PF00008">
    <property type="entry name" value="EGF"/>
    <property type="match status" value="1"/>
</dbReference>
<evidence type="ECO:0000256" key="2">
    <source>
        <dbReference type="PROSITE-ProRule" id="PRU00076"/>
    </source>
</evidence>
<feature type="disulfide bond" evidence="2">
    <location>
        <begin position="415"/>
        <end position="424"/>
    </location>
</feature>
<comment type="caution">
    <text evidence="2">Lacks conserved residue(s) required for the propagation of feature annotation.</text>
</comment>
<dbReference type="InterPro" id="IPR013320">
    <property type="entry name" value="ConA-like_dom_sf"/>
</dbReference>
<evidence type="ECO:0000256" key="1">
    <source>
        <dbReference type="ARBA" id="ARBA00023157"/>
    </source>
</evidence>
<evidence type="ECO:0000259" key="5">
    <source>
        <dbReference type="PROSITE" id="PS50026"/>
    </source>
</evidence>
<feature type="disulfide bond" evidence="2">
    <location>
        <begin position="631"/>
        <end position="640"/>
    </location>
</feature>
<dbReference type="Proteomes" id="UP000828390">
    <property type="component" value="Unassembled WGS sequence"/>
</dbReference>
<comment type="caution">
    <text evidence="6">The sequence shown here is derived from an EMBL/GenBank/DDBJ whole genome shotgun (WGS) entry which is preliminary data.</text>
</comment>
<dbReference type="InterPro" id="IPR050372">
    <property type="entry name" value="Neurexin-related_CASP"/>
</dbReference>
<name>A0A9D3YDP9_DREPO</name>
<feature type="disulfide bond" evidence="2">
    <location>
        <begin position="193"/>
        <end position="202"/>
    </location>
</feature>
<dbReference type="PROSITE" id="PS01186">
    <property type="entry name" value="EGF_2"/>
    <property type="match status" value="2"/>
</dbReference>
<keyword evidence="2" id="KW-0245">EGF-like domain</keyword>
<organism evidence="6 7">
    <name type="scientific">Dreissena polymorpha</name>
    <name type="common">Zebra mussel</name>
    <name type="synonym">Mytilus polymorpha</name>
    <dbReference type="NCBI Taxonomy" id="45954"/>
    <lineage>
        <taxon>Eukaryota</taxon>
        <taxon>Metazoa</taxon>
        <taxon>Spiralia</taxon>
        <taxon>Lophotrochozoa</taxon>
        <taxon>Mollusca</taxon>
        <taxon>Bivalvia</taxon>
        <taxon>Autobranchia</taxon>
        <taxon>Heteroconchia</taxon>
        <taxon>Euheterodonta</taxon>
        <taxon>Imparidentia</taxon>
        <taxon>Neoheterodontei</taxon>
        <taxon>Myida</taxon>
        <taxon>Dreissenoidea</taxon>
        <taxon>Dreissenidae</taxon>
        <taxon>Dreissena</taxon>
    </lineage>
</organism>
<reference evidence="6" key="1">
    <citation type="journal article" date="2019" name="bioRxiv">
        <title>The Genome of the Zebra Mussel, Dreissena polymorpha: A Resource for Invasive Species Research.</title>
        <authorList>
            <person name="McCartney M.A."/>
            <person name="Auch B."/>
            <person name="Kono T."/>
            <person name="Mallez S."/>
            <person name="Zhang Y."/>
            <person name="Obille A."/>
            <person name="Becker A."/>
            <person name="Abrahante J.E."/>
            <person name="Garbe J."/>
            <person name="Badalamenti J.P."/>
            <person name="Herman A."/>
            <person name="Mangelson H."/>
            <person name="Liachko I."/>
            <person name="Sullivan S."/>
            <person name="Sone E.D."/>
            <person name="Koren S."/>
            <person name="Silverstein K.A.T."/>
            <person name="Beckman K.B."/>
            <person name="Gohl D.M."/>
        </authorList>
    </citation>
    <scope>NUCLEOTIDE SEQUENCE</scope>
    <source>
        <strain evidence="6">Duluth1</strain>
        <tissue evidence="6">Whole animal</tissue>
    </source>
</reference>
<dbReference type="PANTHER" id="PTHR15036:SF85">
    <property type="entry name" value="SP2353, ISOFORM A"/>
    <property type="match status" value="1"/>
</dbReference>
<dbReference type="SMART" id="SM00282">
    <property type="entry name" value="LamG"/>
    <property type="match status" value="3"/>
</dbReference>
<dbReference type="CDD" id="cd00110">
    <property type="entry name" value="LamG"/>
    <property type="match status" value="3"/>
</dbReference>
<feature type="domain" description="EGF-like" evidence="5">
    <location>
        <begin position="163"/>
        <end position="203"/>
    </location>
</feature>
<dbReference type="Pfam" id="PF00054">
    <property type="entry name" value="Laminin_G_1"/>
    <property type="match status" value="3"/>
</dbReference>
<dbReference type="PROSITE" id="PS50025">
    <property type="entry name" value="LAM_G_DOMAIN"/>
    <property type="match status" value="3"/>
</dbReference>
<dbReference type="PROSITE" id="PS00022">
    <property type="entry name" value="EGF_1"/>
    <property type="match status" value="3"/>
</dbReference>
<dbReference type="Gene3D" id="2.10.25.10">
    <property type="entry name" value="Laminin"/>
    <property type="match status" value="3"/>
</dbReference>
<feature type="disulfide bond" evidence="3">
    <location>
        <begin position="801"/>
        <end position="828"/>
    </location>
</feature>
<evidence type="ECO:0008006" key="8">
    <source>
        <dbReference type="Google" id="ProtNLM"/>
    </source>
</evidence>
<protein>
    <recommendedName>
        <fullName evidence="8">Pikachurin</fullName>
    </recommendedName>
</protein>
<dbReference type="PROSITE" id="PS50026">
    <property type="entry name" value="EGF_3"/>
    <property type="match status" value="3"/>
</dbReference>
<dbReference type="SUPFAM" id="SSF49899">
    <property type="entry name" value="Concanavalin A-like lectins/glucanases"/>
    <property type="match status" value="3"/>
</dbReference>
<evidence type="ECO:0000256" key="3">
    <source>
        <dbReference type="PROSITE-ProRule" id="PRU00122"/>
    </source>
</evidence>
<keyword evidence="1 2" id="KW-1015">Disulfide bond</keyword>
<dbReference type="GO" id="GO:0016020">
    <property type="term" value="C:membrane"/>
    <property type="evidence" value="ECO:0007669"/>
    <property type="project" value="UniProtKB-SubCell"/>
</dbReference>